<reference evidence="2" key="1">
    <citation type="submission" date="2025-08" db="UniProtKB">
        <authorList>
            <consortium name="RefSeq"/>
        </authorList>
    </citation>
    <scope>IDENTIFICATION</scope>
</reference>
<organism evidence="1 2">
    <name type="scientific">Echinops telfairi</name>
    <name type="common">Lesser hedgehog tenrec</name>
    <dbReference type="NCBI Taxonomy" id="9371"/>
    <lineage>
        <taxon>Eukaryota</taxon>
        <taxon>Metazoa</taxon>
        <taxon>Chordata</taxon>
        <taxon>Craniata</taxon>
        <taxon>Vertebrata</taxon>
        <taxon>Euteleostomi</taxon>
        <taxon>Mammalia</taxon>
        <taxon>Eutheria</taxon>
        <taxon>Afrotheria</taxon>
        <taxon>Tenrecidae</taxon>
        <taxon>Tenrecinae</taxon>
        <taxon>Echinops</taxon>
    </lineage>
</organism>
<protein>
    <submittedName>
        <fullName evidence="2">T-cell antigen CD7</fullName>
    </submittedName>
</protein>
<dbReference type="RefSeq" id="XP_045155465.1">
    <property type="nucleotide sequence ID" value="XM_045299530.1"/>
</dbReference>
<evidence type="ECO:0000313" key="2">
    <source>
        <dbReference type="RefSeq" id="XP_045155465.1"/>
    </source>
</evidence>
<gene>
    <name evidence="2" type="primary">CD7</name>
</gene>
<accession>A0AC55DUN9</accession>
<keyword evidence="1" id="KW-1185">Reference proteome</keyword>
<dbReference type="Proteomes" id="UP000694863">
    <property type="component" value="Unplaced"/>
</dbReference>
<evidence type="ECO:0000313" key="1">
    <source>
        <dbReference type="Proteomes" id="UP000694863"/>
    </source>
</evidence>
<sequence length="200" mass="21233">MPGTVVTEVVVTCQFLPPDLRQSPRYTSVPEGGSVNITCSSNSSLLYGVYLAREWPMASKGYVIYYSSVKTPTVDKAFETRVGFSGSQQNLTVTLSSLQPADTGLYTCQDAGDSQVSGHGTLVLVSEKLSRGENQAAPFGLSVALAVGCFLAGLGLGVVCALRTQIKQLCSGKSRSAATVVYEDMSCSQRPTLSRPNPYQ</sequence>
<name>A0AC55DUN9_ECHTE</name>
<proteinExistence type="predicted"/>